<dbReference type="SUPFAM" id="SSF53448">
    <property type="entry name" value="Nucleotide-diphospho-sugar transferases"/>
    <property type="match status" value="1"/>
</dbReference>
<name>A0A2H5Y367_9CHLR</name>
<dbReference type="CDD" id="cd02503">
    <property type="entry name" value="MobA"/>
    <property type="match status" value="1"/>
</dbReference>
<dbReference type="Pfam" id="PF12804">
    <property type="entry name" value="NTP_transf_3"/>
    <property type="match status" value="1"/>
</dbReference>
<dbReference type="PANTHER" id="PTHR19136">
    <property type="entry name" value="MOLYBDENUM COFACTOR GUANYLYLTRANSFERASE"/>
    <property type="match status" value="1"/>
</dbReference>
<dbReference type="Proteomes" id="UP000236642">
    <property type="component" value="Unassembled WGS sequence"/>
</dbReference>
<comment type="function">
    <text evidence="8">Transfers a GMP moiety from GTP to Mo-molybdopterin (Mo-MPT) cofactor (Moco or molybdenum cofactor) to form Mo-molybdopterin guanine dinucleotide (Mo-MGD) cofactor.</text>
</comment>
<evidence type="ECO:0000256" key="6">
    <source>
        <dbReference type="ARBA" id="ARBA00023134"/>
    </source>
</evidence>
<evidence type="ECO:0000313" key="10">
    <source>
        <dbReference type="EMBL" id="GBD07876.1"/>
    </source>
</evidence>
<evidence type="ECO:0000256" key="1">
    <source>
        <dbReference type="ARBA" id="ARBA00022490"/>
    </source>
</evidence>
<protein>
    <recommendedName>
        <fullName evidence="8">Probable molybdenum cofactor guanylyltransferase</fullName>
        <shortName evidence="8">MoCo guanylyltransferase</shortName>
        <ecNumber evidence="8">2.7.7.77</ecNumber>
    </recommendedName>
    <alternativeName>
        <fullName evidence="8">GTP:molybdopterin guanylyltransferase</fullName>
    </alternativeName>
    <alternativeName>
        <fullName evidence="8">Mo-MPT guanylyltransferase</fullName>
    </alternativeName>
    <alternativeName>
        <fullName evidence="8">Molybdopterin guanylyltransferase</fullName>
    </alternativeName>
    <alternativeName>
        <fullName evidence="8">Molybdopterin-guanine dinucleotide synthase</fullName>
        <shortName evidence="8">MGD synthase</shortName>
    </alternativeName>
</protein>
<feature type="binding site" evidence="8">
    <location>
        <begin position="7"/>
        <end position="9"/>
    </location>
    <ligand>
        <name>GTP</name>
        <dbReference type="ChEBI" id="CHEBI:37565"/>
    </ligand>
</feature>
<organism evidence="10 11">
    <name type="scientific">Candidatus Thermoflexus japonica</name>
    <dbReference type="NCBI Taxonomy" id="2035417"/>
    <lineage>
        <taxon>Bacteria</taxon>
        <taxon>Bacillati</taxon>
        <taxon>Chloroflexota</taxon>
        <taxon>Thermoflexia</taxon>
        <taxon>Thermoflexales</taxon>
        <taxon>Thermoflexaceae</taxon>
        <taxon>Thermoflexus</taxon>
    </lineage>
</organism>
<feature type="binding site" evidence="8">
    <location>
        <position position="93"/>
    </location>
    <ligand>
        <name>Mg(2+)</name>
        <dbReference type="ChEBI" id="CHEBI:18420"/>
    </ligand>
</feature>
<dbReference type="EMBL" id="BEHY01000001">
    <property type="protein sequence ID" value="GBD07876.1"/>
    <property type="molecule type" value="Genomic_DNA"/>
</dbReference>
<keyword evidence="6 8" id="KW-0342">GTP-binding</keyword>
<comment type="caution">
    <text evidence="8">Lacks conserved residue(s) required for the propagation of feature annotation.</text>
</comment>
<dbReference type="GO" id="GO:0005525">
    <property type="term" value="F:GTP binding"/>
    <property type="evidence" value="ECO:0007669"/>
    <property type="project" value="UniProtKB-UniRule"/>
</dbReference>
<sequence length="194" mass="21760">MYSVVILAGGQSRRMGRDKAFLDWKGRPLIADLIDRFRPISDDVLLIAPDLKPFQGLHARLVPDPSPPVGPLGGLWSGLLSARHEWAFAMACDMPLVDPRVVAWMFEQRGEADAVVLLDNQGRPEPLHALYRASCLNAIASALACGQRAMLAFYPAIRVRYLPPSAWRLVDPQGRSWRNINTPEDWKRLQEEIP</sequence>
<dbReference type="GO" id="GO:0006777">
    <property type="term" value="P:Mo-molybdopterin cofactor biosynthetic process"/>
    <property type="evidence" value="ECO:0007669"/>
    <property type="project" value="UniProtKB-KW"/>
</dbReference>
<comment type="caution">
    <text evidence="10">The sequence shown here is derived from an EMBL/GenBank/DDBJ whole genome shotgun (WGS) entry which is preliminary data.</text>
</comment>
<feature type="binding site" evidence="8">
    <location>
        <position position="93"/>
    </location>
    <ligand>
        <name>GTP</name>
        <dbReference type="ChEBI" id="CHEBI:37565"/>
    </ligand>
</feature>
<keyword evidence="5 8" id="KW-0460">Magnesium</keyword>
<comment type="domain">
    <text evidence="8">The N-terminal domain determines nucleotide recognition and specific binding, while the C-terminal domain determines the specific binding to the target protein.</text>
</comment>
<evidence type="ECO:0000256" key="5">
    <source>
        <dbReference type="ARBA" id="ARBA00022842"/>
    </source>
</evidence>
<feature type="binding site" evidence="8">
    <location>
        <position position="64"/>
    </location>
    <ligand>
        <name>GTP</name>
        <dbReference type="ChEBI" id="CHEBI:37565"/>
    </ligand>
</feature>
<keyword evidence="7 8" id="KW-0501">Molybdenum cofactor biosynthesis</keyword>
<dbReference type="InterPro" id="IPR029044">
    <property type="entry name" value="Nucleotide-diphossugar_trans"/>
</dbReference>
<proteinExistence type="inferred from homology"/>
<dbReference type="InterPro" id="IPR013482">
    <property type="entry name" value="Molybde_CF_guanTrfase"/>
</dbReference>
<keyword evidence="3 8" id="KW-0479">Metal-binding</keyword>
<dbReference type="Gene3D" id="3.90.550.10">
    <property type="entry name" value="Spore Coat Polysaccharide Biosynthesis Protein SpsA, Chain A"/>
    <property type="match status" value="1"/>
</dbReference>
<dbReference type="PANTHER" id="PTHR19136:SF81">
    <property type="entry name" value="MOLYBDENUM COFACTOR GUANYLYLTRANSFERASE"/>
    <property type="match status" value="1"/>
</dbReference>
<evidence type="ECO:0000256" key="2">
    <source>
        <dbReference type="ARBA" id="ARBA00022679"/>
    </source>
</evidence>
<dbReference type="GO" id="GO:0061603">
    <property type="term" value="F:molybdenum cofactor guanylyltransferase activity"/>
    <property type="evidence" value="ECO:0007669"/>
    <property type="project" value="UniProtKB-EC"/>
</dbReference>
<evidence type="ECO:0000256" key="8">
    <source>
        <dbReference type="HAMAP-Rule" id="MF_00316"/>
    </source>
</evidence>
<dbReference type="AlphaFoldDB" id="A0A2H5Y367"/>
<comment type="similarity">
    <text evidence="8">Belongs to the MobA family.</text>
</comment>
<comment type="catalytic activity">
    <reaction evidence="8">
        <text>Mo-molybdopterin + GTP + H(+) = Mo-molybdopterin guanine dinucleotide + diphosphate</text>
        <dbReference type="Rhea" id="RHEA:34243"/>
        <dbReference type="ChEBI" id="CHEBI:15378"/>
        <dbReference type="ChEBI" id="CHEBI:33019"/>
        <dbReference type="ChEBI" id="CHEBI:37565"/>
        <dbReference type="ChEBI" id="CHEBI:71302"/>
        <dbReference type="ChEBI" id="CHEBI:71310"/>
        <dbReference type="EC" id="2.7.7.77"/>
    </reaction>
</comment>
<dbReference type="GO" id="GO:0046872">
    <property type="term" value="F:metal ion binding"/>
    <property type="evidence" value="ECO:0007669"/>
    <property type="project" value="UniProtKB-KW"/>
</dbReference>
<keyword evidence="1 8" id="KW-0963">Cytoplasm</keyword>
<keyword evidence="10" id="KW-0548">Nucleotidyltransferase</keyword>
<dbReference type="InterPro" id="IPR025877">
    <property type="entry name" value="MobA-like_NTP_Trfase"/>
</dbReference>
<feature type="binding site" evidence="8">
    <location>
        <position position="19"/>
    </location>
    <ligand>
        <name>GTP</name>
        <dbReference type="ChEBI" id="CHEBI:37565"/>
    </ligand>
</feature>
<gene>
    <name evidence="8 10" type="primary">mobA</name>
    <name evidence="10" type="ORF">HRbin22_00102</name>
</gene>
<evidence type="ECO:0000256" key="3">
    <source>
        <dbReference type="ARBA" id="ARBA00022723"/>
    </source>
</evidence>
<reference evidence="11" key="1">
    <citation type="submission" date="2017-09" db="EMBL/GenBank/DDBJ databases">
        <title>Metaegenomics of thermophilic ammonia-oxidizing enrichment culture.</title>
        <authorList>
            <person name="Kato S."/>
            <person name="Suzuki K."/>
        </authorList>
    </citation>
    <scope>NUCLEOTIDE SEQUENCE [LARGE SCALE GENOMIC DNA]</scope>
</reference>
<evidence type="ECO:0000256" key="4">
    <source>
        <dbReference type="ARBA" id="ARBA00022741"/>
    </source>
</evidence>
<dbReference type="EC" id="2.7.7.77" evidence="8"/>
<dbReference type="HAMAP" id="MF_00316">
    <property type="entry name" value="MobA"/>
    <property type="match status" value="1"/>
</dbReference>
<feature type="domain" description="MobA-like NTP transferase" evidence="9">
    <location>
        <begin position="4"/>
        <end position="152"/>
    </location>
</feature>
<comment type="cofactor">
    <cofactor evidence="8">
        <name>Mg(2+)</name>
        <dbReference type="ChEBI" id="CHEBI:18420"/>
    </cofactor>
</comment>
<keyword evidence="2 8" id="KW-0808">Transferase</keyword>
<evidence type="ECO:0000259" key="9">
    <source>
        <dbReference type="Pfam" id="PF12804"/>
    </source>
</evidence>
<dbReference type="GO" id="GO:0005737">
    <property type="term" value="C:cytoplasm"/>
    <property type="evidence" value="ECO:0007669"/>
    <property type="project" value="UniProtKB-SubCell"/>
</dbReference>
<keyword evidence="4 8" id="KW-0547">Nucleotide-binding</keyword>
<evidence type="ECO:0000256" key="7">
    <source>
        <dbReference type="ARBA" id="ARBA00023150"/>
    </source>
</evidence>
<comment type="subcellular location">
    <subcellularLocation>
        <location evidence="8">Cytoplasm</location>
    </subcellularLocation>
</comment>
<evidence type="ECO:0000313" key="11">
    <source>
        <dbReference type="Proteomes" id="UP000236642"/>
    </source>
</evidence>
<accession>A0A2H5Y367</accession>